<dbReference type="Pfam" id="PF10637">
    <property type="entry name" value="Ofd1_CTDD"/>
    <property type="match status" value="1"/>
</dbReference>
<dbReference type="GO" id="GO:0006449">
    <property type="term" value="P:regulation of translational termination"/>
    <property type="evidence" value="ECO:0007669"/>
    <property type="project" value="TreeGrafter"/>
</dbReference>
<keyword evidence="7" id="KW-0223">Dioxygenase</keyword>
<dbReference type="Gene3D" id="3.60.130.20">
    <property type="entry name" value="Oxoglutarate/iron-dependent oxygenase, C-terminal degradation domain"/>
    <property type="match status" value="1"/>
</dbReference>
<evidence type="ECO:0000256" key="12">
    <source>
        <dbReference type="ARBA" id="ARBA00051966"/>
    </source>
</evidence>
<dbReference type="PROSITE" id="PS51471">
    <property type="entry name" value="FE2OG_OXY"/>
    <property type="match status" value="1"/>
</dbReference>
<feature type="compositionally biased region" description="Acidic residues" evidence="14">
    <location>
        <begin position="915"/>
        <end position="929"/>
    </location>
</feature>
<dbReference type="GO" id="GO:0031418">
    <property type="term" value="F:L-ascorbic acid binding"/>
    <property type="evidence" value="ECO:0007669"/>
    <property type="project" value="UniProtKB-KW"/>
</dbReference>
<dbReference type="EMBL" id="LFMY01000009">
    <property type="protein sequence ID" value="OKL58676.1"/>
    <property type="molecule type" value="Genomic_DNA"/>
</dbReference>
<dbReference type="Gene3D" id="2.60.120.620">
    <property type="entry name" value="q2cbj1_9rhob like domain"/>
    <property type="match status" value="1"/>
</dbReference>
<evidence type="ECO:0000256" key="3">
    <source>
        <dbReference type="ARBA" id="ARBA00007443"/>
    </source>
</evidence>
<name>A0A225AUP8_TALAT</name>
<dbReference type="GeneID" id="31005783"/>
<dbReference type="GO" id="GO:0005737">
    <property type="term" value="C:cytoplasm"/>
    <property type="evidence" value="ECO:0007669"/>
    <property type="project" value="TreeGrafter"/>
</dbReference>
<dbReference type="GO" id="GO:0005506">
    <property type="term" value="F:iron ion binding"/>
    <property type="evidence" value="ECO:0007669"/>
    <property type="project" value="InterPro"/>
</dbReference>
<feature type="compositionally biased region" description="Basic and acidic residues" evidence="14">
    <location>
        <begin position="365"/>
        <end position="384"/>
    </location>
</feature>
<evidence type="ECO:0000313" key="17">
    <source>
        <dbReference type="Proteomes" id="UP000214365"/>
    </source>
</evidence>
<dbReference type="InterPro" id="IPR006620">
    <property type="entry name" value="Pro_4_hyd_alph"/>
</dbReference>
<dbReference type="Pfam" id="PF13661">
    <property type="entry name" value="2OG-FeII_Oxy_4"/>
    <property type="match status" value="1"/>
</dbReference>
<evidence type="ECO:0000256" key="10">
    <source>
        <dbReference type="ARBA" id="ARBA00023242"/>
    </source>
</evidence>
<dbReference type="GO" id="GO:0009896">
    <property type="term" value="P:positive regulation of catabolic process"/>
    <property type="evidence" value="ECO:0007669"/>
    <property type="project" value="UniProtKB-ARBA"/>
</dbReference>
<evidence type="ECO:0000256" key="9">
    <source>
        <dbReference type="ARBA" id="ARBA00023004"/>
    </source>
</evidence>
<keyword evidence="9" id="KW-0408">Iron</keyword>
<dbReference type="InterPro" id="IPR007466">
    <property type="entry name" value="Peptidyl-Arg-deiminase_porph"/>
</dbReference>
<dbReference type="STRING" id="1441469.A0A225AUP8"/>
<dbReference type="AlphaFoldDB" id="A0A225AUP8"/>
<comment type="catalytic activity">
    <reaction evidence="12">
        <text>[ribosomal protein uS12]-(3S)-3-hydroxy-L-proline + 2-oxoglutarate + O2 = [ribosomal protein uS12]-(3S)-3,4-dihydroxy-L-proline + succinate + CO2</text>
        <dbReference type="Rhea" id="RHEA:54160"/>
        <dbReference type="Rhea" id="RHEA-COMP:13817"/>
        <dbReference type="Rhea" id="RHEA-COMP:13818"/>
        <dbReference type="ChEBI" id="CHEBI:15379"/>
        <dbReference type="ChEBI" id="CHEBI:16526"/>
        <dbReference type="ChEBI" id="CHEBI:16810"/>
        <dbReference type="ChEBI" id="CHEBI:30031"/>
        <dbReference type="ChEBI" id="CHEBI:85428"/>
        <dbReference type="ChEBI" id="CHEBI:138052"/>
    </reaction>
</comment>
<evidence type="ECO:0000313" key="16">
    <source>
        <dbReference type="EMBL" id="OKL58676.1"/>
    </source>
</evidence>
<evidence type="ECO:0000256" key="5">
    <source>
        <dbReference type="ARBA" id="ARBA00022801"/>
    </source>
</evidence>
<evidence type="ECO:0000256" key="13">
    <source>
        <dbReference type="ARBA" id="ARBA00081607"/>
    </source>
</evidence>
<dbReference type="InterPro" id="IPR043044">
    <property type="entry name" value="TPA1/Ofd1_C"/>
</dbReference>
<dbReference type="OrthoDB" id="430522at2759"/>
<feature type="compositionally biased region" description="Basic and acidic residues" evidence="14">
    <location>
        <begin position="930"/>
        <end position="939"/>
    </location>
</feature>
<feature type="region of interest" description="Disordered" evidence="14">
    <location>
        <begin position="857"/>
        <end position="941"/>
    </location>
</feature>
<evidence type="ECO:0000256" key="4">
    <source>
        <dbReference type="ARBA" id="ARBA00022723"/>
    </source>
</evidence>
<comment type="cofactor">
    <cofactor evidence="1">
        <name>L-ascorbate</name>
        <dbReference type="ChEBI" id="CHEBI:38290"/>
    </cofactor>
</comment>
<dbReference type="PANTHER" id="PTHR12117:SF0">
    <property type="entry name" value="PROLYL 3-HYDROXYLASE OGFOD1"/>
    <property type="match status" value="1"/>
</dbReference>
<keyword evidence="17" id="KW-1185">Reference proteome</keyword>
<feature type="domain" description="Fe2OG dioxygenase" evidence="15">
    <location>
        <begin position="504"/>
        <end position="629"/>
    </location>
</feature>
<keyword evidence="6" id="KW-0847">Vitamin C</keyword>
<dbReference type="GO" id="GO:0031543">
    <property type="term" value="F:peptidyl-proline dioxygenase activity"/>
    <property type="evidence" value="ECO:0007669"/>
    <property type="project" value="UniProtKB-ARBA"/>
</dbReference>
<proteinExistence type="inferred from homology"/>
<comment type="caution">
    <text evidence="16">The sequence shown here is derived from an EMBL/GenBank/DDBJ whole genome shotgun (WGS) entry which is preliminary data.</text>
</comment>
<sequence length="1013" mass="112871">MVLRRTTLSFFRPAEWARHSHCILAWPGLKNASFQTSASLTAATDEVSSLVRAISRFEPVSLVVGQDRVHEARSEFESNSSTTKHMIRIHSVPGDGMDLWMRDIAPTFTICQQKEKPTQQLFGVDFNFNGWGSRHVTAATAGLARILLEDTKTRRVKASITAEGGALEVDGEGTLLVTESSIINQNRNPGKSKGDIENELQRCLGVSKIIWLPGVMNADSTDCHVDALARFASPGVVLLSRPVGPRAKTVWMKVYEETKDILCNQQDAQGRSLEIIDILEPDMALLNLDEESMEALETASGWSPVMSYVNYYLPNGGLVIPKFGDEEADIRAFEILKGLFGKEREVVQVYINELPLLGDTTNMKRKTDDTHQSNGHHESKKRTLSDDAVAARFREGLFDPAELEKYTKSYASSGPYKHGVISPLIAPDLLRSVRNEIEQKISFTEKETDIYKTFQSGDLANLDGLDDASLSRLPSLLQLRDALYSAKFRAYLSSLTGSGELSGKKTDMAITIYTEGCHLLCHDDVIGSRRLSYILYLTDPDTPWQPEWGGALRLYPTKTVRDESKGGDEIKIPSPDFSLSIPPAFNQLSFFTVQPGESFHDVEEVYHPSEQDKGKEKRVRMAISGWFHIPQEGEEGYEPGLEEKLAERSSLSQLQGRGDIYDQPQPQPVDWDAEAVSDSGKGKGKGKAKQSVDDDQGDELTESDLDFLLQFLAPSYLTPDIAEEISETFANDYSLSLEKVLSEKFAGKVREYIEQQEKEGLPASADDIEASTSWKVARPPHKHRYVFQQPTTASTKQDSVSPVQKLLNEFLPSQPFRKWLTLITGADRLTDHNLLARRFRRGQDYTLASSYEGSEPRLEFTLGLTPTSGWEKAEDEDEDEEEEGEGAKTAKTSTSTEETDSEDPSVGGYEMYMTGEDDEEDDDDDANEGAEDRKSKKSDPAIYKAAHDDDDGILFSMAAGWNRMSIVLRDSGTLKFVKYVSAAARGDRWDITGEVGVVFADDDEEEEDENDQE</sequence>
<dbReference type="InterPro" id="IPR019601">
    <property type="entry name" value="Oxoglutarate/Fe-dep_Oase_C"/>
</dbReference>
<accession>A0A225AUP8</accession>
<dbReference type="InterPro" id="IPR005123">
    <property type="entry name" value="Oxoglu/Fe-dep_dioxygenase_dom"/>
</dbReference>
<evidence type="ECO:0000256" key="8">
    <source>
        <dbReference type="ARBA" id="ARBA00023002"/>
    </source>
</evidence>
<keyword evidence="8" id="KW-0560">Oxidoreductase</keyword>
<keyword evidence="10" id="KW-0539">Nucleus</keyword>
<gene>
    <name evidence="16" type="ORF">UA08_06027</name>
</gene>
<evidence type="ECO:0000259" key="15">
    <source>
        <dbReference type="PROSITE" id="PS51471"/>
    </source>
</evidence>
<reference evidence="16 17" key="1">
    <citation type="submission" date="2015-06" db="EMBL/GenBank/DDBJ databases">
        <title>Talaromyces atroroseus IBT 11181 draft genome.</title>
        <authorList>
            <person name="Rasmussen K.B."/>
            <person name="Rasmussen S."/>
            <person name="Petersen B."/>
            <person name="Sicheritz-Ponten T."/>
            <person name="Mortensen U.H."/>
            <person name="Thrane U."/>
        </authorList>
    </citation>
    <scope>NUCLEOTIDE SEQUENCE [LARGE SCALE GENOMIC DNA]</scope>
    <source>
        <strain evidence="16 17">IBT 11181</strain>
    </source>
</reference>
<evidence type="ECO:0000256" key="6">
    <source>
        <dbReference type="ARBA" id="ARBA00022896"/>
    </source>
</evidence>
<feature type="region of interest" description="Disordered" evidence="14">
    <location>
        <begin position="631"/>
        <end position="698"/>
    </location>
</feature>
<feature type="compositionally biased region" description="Low complexity" evidence="14">
    <location>
        <begin position="887"/>
        <end position="896"/>
    </location>
</feature>
<dbReference type="GO" id="GO:0009446">
    <property type="term" value="P:putrescine biosynthetic process"/>
    <property type="evidence" value="ECO:0007669"/>
    <property type="project" value="InterPro"/>
</dbReference>
<dbReference type="SUPFAM" id="SSF55909">
    <property type="entry name" value="Pentein"/>
    <property type="match status" value="1"/>
</dbReference>
<evidence type="ECO:0000256" key="11">
    <source>
        <dbReference type="ARBA" id="ARBA00047444"/>
    </source>
</evidence>
<dbReference type="RefSeq" id="XP_020118797.1">
    <property type="nucleotide sequence ID" value="XM_020268715.1"/>
</dbReference>
<dbReference type="Pfam" id="PF04371">
    <property type="entry name" value="PAD_porph"/>
    <property type="match status" value="1"/>
</dbReference>
<dbReference type="InterPro" id="IPR051842">
    <property type="entry name" value="uS12_prolyl_hydroxylase"/>
</dbReference>
<dbReference type="PANTHER" id="PTHR12117">
    <property type="entry name" value="HISTONE ACETYLTRANSFERASE COMPLEX"/>
    <property type="match status" value="1"/>
</dbReference>
<evidence type="ECO:0000256" key="2">
    <source>
        <dbReference type="ARBA" id="ARBA00004123"/>
    </source>
</evidence>
<dbReference type="FunFam" id="2.60.120.620:FF:000014">
    <property type="entry name" value="Prolyl 3,4-dihydroxylase TPA1"/>
    <property type="match status" value="1"/>
</dbReference>
<evidence type="ECO:0000256" key="1">
    <source>
        <dbReference type="ARBA" id="ARBA00001961"/>
    </source>
</evidence>
<dbReference type="GO" id="GO:0005634">
    <property type="term" value="C:nucleus"/>
    <property type="evidence" value="ECO:0007669"/>
    <property type="project" value="UniProtKB-SubCell"/>
</dbReference>
<organism evidence="16 17">
    <name type="scientific">Talaromyces atroroseus</name>
    <dbReference type="NCBI Taxonomy" id="1441469"/>
    <lineage>
        <taxon>Eukaryota</taxon>
        <taxon>Fungi</taxon>
        <taxon>Dikarya</taxon>
        <taxon>Ascomycota</taxon>
        <taxon>Pezizomycotina</taxon>
        <taxon>Eurotiomycetes</taxon>
        <taxon>Eurotiomycetidae</taxon>
        <taxon>Eurotiales</taxon>
        <taxon>Trichocomaceae</taxon>
        <taxon>Talaromyces</taxon>
        <taxon>Talaromyces sect. Trachyspermi</taxon>
    </lineage>
</organism>
<keyword evidence="5" id="KW-0378">Hydrolase</keyword>
<feature type="region of interest" description="Disordered" evidence="14">
    <location>
        <begin position="361"/>
        <end position="384"/>
    </location>
</feature>
<feature type="compositionally biased region" description="Acidic residues" evidence="14">
    <location>
        <begin position="873"/>
        <end position="884"/>
    </location>
</feature>
<dbReference type="GO" id="GO:0010604">
    <property type="term" value="P:positive regulation of macromolecule metabolic process"/>
    <property type="evidence" value="ECO:0007669"/>
    <property type="project" value="UniProtKB-ARBA"/>
</dbReference>
<evidence type="ECO:0000256" key="7">
    <source>
        <dbReference type="ARBA" id="ARBA00022964"/>
    </source>
</evidence>
<protein>
    <recommendedName>
        <fullName evidence="13">uS12 prolyl 3,4-dihydroxylase</fullName>
    </recommendedName>
</protein>
<keyword evidence="4" id="KW-0479">Metal-binding</keyword>
<comment type="catalytic activity">
    <reaction evidence="11">
        <text>[ribosomal protein uS12]-L-proline + 2-oxoglutarate + O2 = [ribosomal protein uS12]-(3S)-3-hydroxy-L-proline + succinate + CO2</text>
        <dbReference type="Rhea" id="RHEA:54156"/>
        <dbReference type="Rhea" id="RHEA-COMP:13816"/>
        <dbReference type="Rhea" id="RHEA-COMP:13818"/>
        <dbReference type="ChEBI" id="CHEBI:15379"/>
        <dbReference type="ChEBI" id="CHEBI:16526"/>
        <dbReference type="ChEBI" id="CHEBI:16810"/>
        <dbReference type="ChEBI" id="CHEBI:30031"/>
        <dbReference type="ChEBI" id="CHEBI:50342"/>
        <dbReference type="ChEBI" id="CHEBI:85428"/>
    </reaction>
</comment>
<comment type="similarity">
    <text evidence="3">Belongs to the TPA1 family.</text>
</comment>
<dbReference type="Proteomes" id="UP000214365">
    <property type="component" value="Unassembled WGS sequence"/>
</dbReference>
<dbReference type="FunFam" id="3.60.130.20:FF:000001">
    <property type="entry name" value="Putative oxidoreductase"/>
    <property type="match status" value="1"/>
</dbReference>
<dbReference type="SMART" id="SM00702">
    <property type="entry name" value="P4Hc"/>
    <property type="match status" value="1"/>
</dbReference>
<dbReference type="InterPro" id="IPR039558">
    <property type="entry name" value="TPA1/OFD1_N"/>
</dbReference>
<dbReference type="Gene3D" id="3.75.10.10">
    <property type="entry name" value="L-arginine/glycine Amidinotransferase, Chain A"/>
    <property type="match status" value="1"/>
</dbReference>
<evidence type="ECO:0000256" key="14">
    <source>
        <dbReference type="SAM" id="MobiDB-lite"/>
    </source>
</evidence>
<comment type="subcellular location">
    <subcellularLocation>
        <location evidence="2">Nucleus</location>
    </subcellularLocation>
</comment>
<dbReference type="GO" id="GO:0004668">
    <property type="term" value="F:protein-arginine deiminase activity"/>
    <property type="evidence" value="ECO:0007669"/>
    <property type="project" value="InterPro"/>
</dbReference>